<dbReference type="AlphaFoldDB" id="A0A6A6ENL0"/>
<dbReference type="PANTHER" id="PTHR42103">
    <property type="entry name" value="ALPHA/BETA-HYDROLASES SUPERFAMILY PROTEIN"/>
    <property type="match status" value="1"/>
</dbReference>
<accession>A0A6A6ENL0</accession>
<dbReference type="OrthoDB" id="10260961at2759"/>
<dbReference type="InterPro" id="IPR029058">
    <property type="entry name" value="AB_hydrolase_fold"/>
</dbReference>
<reference evidence="2" key="1">
    <citation type="journal article" date="2020" name="Stud. Mycol.">
        <title>101 Dothideomycetes genomes: a test case for predicting lifestyles and emergence of pathogens.</title>
        <authorList>
            <person name="Haridas S."/>
            <person name="Albert R."/>
            <person name="Binder M."/>
            <person name="Bloem J."/>
            <person name="Labutti K."/>
            <person name="Salamov A."/>
            <person name="Andreopoulos B."/>
            <person name="Baker S."/>
            <person name="Barry K."/>
            <person name="Bills G."/>
            <person name="Bluhm B."/>
            <person name="Cannon C."/>
            <person name="Castanera R."/>
            <person name="Culley D."/>
            <person name="Daum C."/>
            <person name="Ezra D."/>
            <person name="Gonzalez J."/>
            <person name="Henrissat B."/>
            <person name="Kuo A."/>
            <person name="Liang C."/>
            <person name="Lipzen A."/>
            <person name="Lutzoni F."/>
            <person name="Magnuson J."/>
            <person name="Mondo S."/>
            <person name="Nolan M."/>
            <person name="Ohm R."/>
            <person name="Pangilinan J."/>
            <person name="Park H.-J."/>
            <person name="Ramirez L."/>
            <person name="Alfaro M."/>
            <person name="Sun H."/>
            <person name="Tritt A."/>
            <person name="Yoshinaga Y."/>
            <person name="Zwiers L.-H."/>
            <person name="Turgeon B."/>
            <person name="Goodwin S."/>
            <person name="Spatafora J."/>
            <person name="Crous P."/>
            <person name="Grigoriev I."/>
        </authorList>
    </citation>
    <scope>NUCLEOTIDE SEQUENCE</scope>
    <source>
        <strain evidence="2">CBS 207.26</strain>
    </source>
</reference>
<name>A0A6A6ENL0_9PEZI</name>
<dbReference type="Proteomes" id="UP000800200">
    <property type="component" value="Unassembled WGS sequence"/>
</dbReference>
<protein>
    <recommendedName>
        <fullName evidence="4">Alpha/beta-hydrolase</fullName>
    </recommendedName>
</protein>
<dbReference type="EMBL" id="ML994615">
    <property type="protein sequence ID" value="KAF2192298.1"/>
    <property type="molecule type" value="Genomic_DNA"/>
</dbReference>
<dbReference type="Gene3D" id="3.40.50.1820">
    <property type="entry name" value="alpha/beta hydrolase"/>
    <property type="match status" value="1"/>
</dbReference>
<feature type="region of interest" description="Disordered" evidence="1">
    <location>
        <begin position="222"/>
        <end position="290"/>
    </location>
</feature>
<evidence type="ECO:0008006" key="4">
    <source>
        <dbReference type="Google" id="ProtNLM"/>
    </source>
</evidence>
<evidence type="ECO:0000313" key="3">
    <source>
        <dbReference type="Proteomes" id="UP000800200"/>
    </source>
</evidence>
<proteinExistence type="predicted"/>
<keyword evidence="3" id="KW-1185">Reference proteome</keyword>
<feature type="compositionally biased region" description="Basic and acidic residues" evidence="1">
    <location>
        <begin position="248"/>
        <end position="258"/>
    </location>
</feature>
<gene>
    <name evidence="2" type="ORF">K469DRAFT_730900</name>
</gene>
<organism evidence="2 3">
    <name type="scientific">Zopfia rhizophila CBS 207.26</name>
    <dbReference type="NCBI Taxonomy" id="1314779"/>
    <lineage>
        <taxon>Eukaryota</taxon>
        <taxon>Fungi</taxon>
        <taxon>Dikarya</taxon>
        <taxon>Ascomycota</taxon>
        <taxon>Pezizomycotina</taxon>
        <taxon>Dothideomycetes</taxon>
        <taxon>Dothideomycetes incertae sedis</taxon>
        <taxon>Zopfiaceae</taxon>
        <taxon>Zopfia</taxon>
    </lineage>
</organism>
<evidence type="ECO:0000313" key="2">
    <source>
        <dbReference type="EMBL" id="KAF2192298.1"/>
    </source>
</evidence>
<evidence type="ECO:0000256" key="1">
    <source>
        <dbReference type="SAM" id="MobiDB-lite"/>
    </source>
</evidence>
<dbReference type="SUPFAM" id="SSF53474">
    <property type="entry name" value="alpha/beta-Hydrolases"/>
    <property type="match status" value="1"/>
</dbReference>
<sequence length="407" mass="45313">MHHPPEPHYNFTIPSIHDDTTLVCRMYHPALLSKPRSQDAGGESKKWKKKGIIVAHPYAPMGGSYDDRVVGIIADEFLGLGYVVGTFNFRGAHGSKGRTSWTGKPELDDYISFAVFFMHYLSFLRPFPSPDANFTPDQSLISSQKHKDSFGSIEEAKKTHVVLGGYSYGSLILKHLPPLPSILQPFSAPTEGTAASEIILRAHKLADQSNLEWINWTRNSERGKNKKCHNHAPSVTMGGEETSPDVRLSSREIRRSMEGSRSLDLGTRVRSLSYRRRKDEHPSTPPDANEMQFGVQVPEIRYLLVSPLLPPLSTLAATGLGHKFWNKSHAKEHHEILTTHATLAVFGGQDMFTSAKKVLTWAERLGKGSGGRFTYAEIAGAGHFWHEHGVEEKLRDTLKSWASEAAL</sequence>
<dbReference type="PANTHER" id="PTHR42103:SF2">
    <property type="entry name" value="AB HYDROLASE-1 DOMAIN-CONTAINING PROTEIN"/>
    <property type="match status" value="1"/>
</dbReference>